<dbReference type="InterPro" id="IPR018247">
    <property type="entry name" value="EF_Hand_1_Ca_BS"/>
</dbReference>
<evidence type="ECO:0000259" key="1">
    <source>
        <dbReference type="PROSITE" id="PS50222"/>
    </source>
</evidence>
<dbReference type="EMBL" id="NWBU01000010">
    <property type="protein sequence ID" value="PTQ10209.1"/>
    <property type="molecule type" value="Genomic_DNA"/>
</dbReference>
<dbReference type="InterPro" id="IPR002048">
    <property type="entry name" value="EF_hand_dom"/>
</dbReference>
<dbReference type="Proteomes" id="UP000244162">
    <property type="component" value="Unassembled WGS sequence"/>
</dbReference>
<comment type="caution">
    <text evidence="2">The sequence shown here is derived from an EMBL/GenBank/DDBJ whole genome shotgun (WGS) entry which is preliminary data.</text>
</comment>
<dbReference type="Gene3D" id="1.10.238.10">
    <property type="entry name" value="EF-hand"/>
    <property type="match status" value="1"/>
</dbReference>
<dbReference type="GO" id="GO:0016301">
    <property type="term" value="F:kinase activity"/>
    <property type="evidence" value="ECO:0007669"/>
    <property type="project" value="UniProtKB-KW"/>
</dbReference>
<dbReference type="PROSITE" id="PS50222">
    <property type="entry name" value="EF_HAND_2"/>
    <property type="match status" value="1"/>
</dbReference>
<accession>A0A2T5FWQ1</accession>
<gene>
    <name evidence="2" type="ORF">CLG96_13925</name>
</gene>
<dbReference type="InterPro" id="IPR011992">
    <property type="entry name" value="EF-hand-dom_pair"/>
</dbReference>
<sequence>MLRFLTGVASALLLVAGGVLWWKSGADAENPIPAMPQAAATGPVALAPVSDPPQASVKTREEKRFARYDKDRNGAVAREEYLASRHKAFTKLDANGDGRLSFEEWAIKTSTKFAGADKDGSGALTPTEFATTRVIRKTSARLDCPPAKVEED</sequence>
<feature type="domain" description="EF-hand" evidence="1">
    <location>
        <begin position="80"/>
        <end position="115"/>
    </location>
</feature>
<dbReference type="RefSeq" id="WP_107968557.1">
    <property type="nucleotide sequence ID" value="NZ_NWBU01000010.1"/>
</dbReference>
<dbReference type="PROSITE" id="PS00018">
    <property type="entry name" value="EF_HAND_1"/>
    <property type="match status" value="2"/>
</dbReference>
<organism evidence="2 3">
    <name type="scientific">Sphingomonas oleivorans</name>
    <dbReference type="NCBI Taxonomy" id="1735121"/>
    <lineage>
        <taxon>Bacteria</taxon>
        <taxon>Pseudomonadati</taxon>
        <taxon>Pseudomonadota</taxon>
        <taxon>Alphaproteobacteria</taxon>
        <taxon>Sphingomonadales</taxon>
        <taxon>Sphingomonadaceae</taxon>
        <taxon>Sphingomonas</taxon>
    </lineage>
</organism>
<evidence type="ECO:0000313" key="2">
    <source>
        <dbReference type="EMBL" id="PTQ10209.1"/>
    </source>
</evidence>
<dbReference type="GO" id="GO:0005509">
    <property type="term" value="F:calcium ion binding"/>
    <property type="evidence" value="ECO:0007669"/>
    <property type="project" value="InterPro"/>
</dbReference>
<proteinExistence type="predicted"/>
<protein>
    <submittedName>
        <fullName evidence="2">Histidine kinase</fullName>
    </submittedName>
</protein>
<evidence type="ECO:0000313" key="3">
    <source>
        <dbReference type="Proteomes" id="UP000244162"/>
    </source>
</evidence>
<dbReference type="OrthoDB" id="7391686at2"/>
<dbReference type="AlphaFoldDB" id="A0A2T5FWQ1"/>
<reference evidence="2 3" key="1">
    <citation type="submission" date="2017-09" db="EMBL/GenBank/DDBJ databases">
        <title>Sphingomonas panjinensis sp.nov., isolated from oil-contaminated soil.</title>
        <authorList>
            <person name="Wang L."/>
            <person name="Chen L."/>
        </authorList>
    </citation>
    <scope>NUCLEOTIDE SEQUENCE [LARGE SCALE GENOMIC DNA]</scope>
    <source>
        <strain evidence="2 3">FW-11</strain>
    </source>
</reference>
<dbReference type="SUPFAM" id="SSF47473">
    <property type="entry name" value="EF-hand"/>
    <property type="match status" value="1"/>
</dbReference>
<keyword evidence="2" id="KW-0418">Kinase</keyword>
<dbReference type="Pfam" id="PF13202">
    <property type="entry name" value="EF-hand_5"/>
    <property type="match status" value="1"/>
</dbReference>
<keyword evidence="3" id="KW-1185">Reference proteome</keyword>
<name>A0A2T5FWQ1_9SPHN</name>
<keyword evidence="2" id="KW-0808">Transferase</keyword>